<evidence type="ECO:0000313" key="2">
    <source>
        <dbReference type="EnsemblMetazoa" id="MDOA004622-PA"/>
    </source>
</evidence>
<proteinExistence type="predicted"/>
<protein>
    <recommendedName>
        <fullName evidence="1">Integrase catalytic domain-containing protein</fullName>
    </recommendedName>
</protein>
<dbReference type="GO" id="GO:0015074">
    <property type="term" value="P:DNA integration"/>
    <property type="evidence" value="ECO:0007669"/>
    <property type="project" value="InterPro"/>
</dbReference>
<dbReference type="InterPro" id="IPR036397">
    <property type="entry name" value="RNaseH_sf"/>
</dbReference>
<name>A0A1I8MGF3_MUSDO</name>
<dbReference type="GO" id="GO:0003676">
    <property type="term" value="F:nucleic acid binding"/>
    <property type="evidence" value="ECO:0007669"/>
    <property type="project" value="InterPro"/>
</dbReference>
<reference evidence="2" key="1">
    <citation type="submission" date="2020-05" db="UniProtKB">
        <authorList>
            <consortium name="EnsemblMetazoa"/>
        </authorList>
    </citation>
    <scope>IDENTIFICATION</scope>
    <source>
        <strain evidence="2">Aabys</strain>
    </source>
</reference>
<feature type="domain" description="Integrase catalytic" evidence="1">
    <location>
        <begin position="22"/>
        <end position="116"/>
    </location>
</feature>
<dbReference type="Gene3D" id="3.30.420.10">
    <property type="entry name" value="Ribonuclease H-like superfamily/Ribonuclease H"/>
    <property type="match status" value="1"/>
</dbReference>
<dbReference type="InterPro" id="IPR012337">
    <property type="entry name" value="RNaseH-like_sf"/>
</dbReference>
<dbReference type="VEuPathDB" id="VectorBase:MDOA004622"/>
<dbReference type="PROSITE" id="PS50994">
    <property type="entry name" value="INTEGRASE"/>
    <property type="match status" value="1"/>
</dbReference>
<organism evidence="2">
    <name type="scientific">Musca domestica</name>
    <name type="common">House fly</name>
    <dbReference type="NCBI Taxonomy" id="7370"/>
    <lineage>
        <taxon>Eukaryota</taxon>
        <taxon>Metazoa</taxon>
        <taxon>Ecdysozoa</taxon>
        <taxon>Arthropoda</taxon>
        <taxon>Hexapoda</taxon>
        <taxon>Insecta</taxon>
        <taxon>Pterygota</taxon>
        <taxon>Neoptera</taxon>
        <taxon>Endopterygota</taxon>
        <taxon>Diptera</taxon>
        <taxon>Brachycera</taxon>
        <taxon>Muscomorpha</taxon>
        <taxon>Muscoidea</taxon>
        <taxon>Muscidae</taxon>
        <taxon>Musca</taxon>
    </lineage>
</organism>
<evidence type="ECO:0000259" key="1">
    <source>
        <dbReference type="PROSITE" id="PS50994"/>
    </source>
</evidence>
<sequence length="116" mass="12997">MNIHQEIEDMAKKCCVCQENGVSLRQVFPAWPDAEQPWEEIPFDFAVDSYSKFPFIRPVSAANTTSTIAALQSIFAIAGLPRTIVNDNGTRFTSMEFNRFCEANAEHLTTAPFHPA</sequence>
<dbReference type="Pfam" id="PF00665">
    <property type="entry name" value="rve"/>
    <property type="match status" value="1"/>
</dbReference>
<dbReference type="PANTHER" id="PTHR37984">
    <property type="entry name" value="PROTEIN CBG26694"/>
    <property type="match status" value="1"/>
</dbReference>
<gene>
    <name evidence="2" type="primary">101891725</name>
</gene>
<accession>A0A1I8MGF3</accession>
<dbReference type="InterPro" id="IPR001584">
    <property type="entry name" value="Integrase_cat-core"/>
</dbReference>
<dbReference type="SUPFAM" id="SSF53098">
    <property type="entry name" value="Ribonuclease H-like"/>
    <property type="match status" value="1"/>
</dbReference>
<dbReference type="STRING" id="7370.A0A1I8MGF3"/>
<dbReference type="EnsemblMetazoa" id="MDOA004622-RA">
    <property type="protein sequence ID" value="MDOA004622-PA"/>
    <property type="gene ID" value="MDOA004622"/>
</dbReference>
<dbReference type="AlphaFoldDB" id="A0A1I8MGF3"/>
<dbReference type="eggNOG" id="KOG0017">
    <property type="taxonomic scope" value="Eukaryota"/>
</dbReference>
<dbReference type="InterPro" id="IPR050951">
    <property type="entry name" value="Retrovirus_Pol_polyprotein"/>
</dbReference>
<dbReference type="PANTHER" id="PTHR37984:SF5">
    <property type="entry name" value="PROTEIN NYNRIN-LIKE"/>
    <property type="match status" value="1"/>
</dbReference>